<dbReference type="RefSeq" id="XP_460841.2">
    <property type="nucleotide sequence ID" value="XM_460841.1"/>
</dbReference>
<accession>Q6BLT0</accession>
<keyword evidence="2" id="KW-1185">Reference proteome</keyword>
<dbReference type="InParanoid" id="Q6BLT0"/>
<dbReference type="Proteomes" id="UP000000599">
    <property type="component" value="Chromosome F"/>
</dbReference>
<reference evidence="1 2" key="1">
    <citation type="journal article" date="2004" name="Nature">
        <title>Genome evolution in yeasts.</title>
        <authorList>
            <consortium name="Genolevures"/>
            <person name="Dujon B."/>
            <person name="Sherman D."/>
            <person name="Fischer G."/>
            <person name="Durrens P."/>
            <person name="Casaregola S."/>
            <person name="Lafontaine I."/>
            <person name="de Montigny J."/>
            <person name="Marck C."/>
            <person name="Neuveglise C."/>
            <person name="Talla E."/>
            <person name="Goffard N."/>
            <person name="Frangeul L."/>
            <person name="Aigle M."/>
            <person name="Anthouard V."/>
            <person name="Babour A."/>
            <person name="Barbe V."/>
            <person name="Barnay S."/>
            <person name="Blanchin S."/>
            <person name="Beckerich J.M."/>
            <person name="Beyne E."/>
            <person name="Bleykasten C."/>
            <person name="Boisrame A."/>
            <person name="Boyer J."/>
            <person name="Cattolico L."/>
            <person name="Confanioleri F."/>
            <person name="de Daruvar A."/>
            <person name="Despons L."/>
            <person name="Fabre E."/>
            <person name="Fairhead C."/>
            <person name="Ferry-Dumazet H."/>
            <person name="Groppi A."/>
            <person name="Hantraye F."/>
            <person name="Hennequin C."/>
            <person name="Jauniaux N."/>
            <person name="Joyet P."/>
            <person name="Kachouri R."/>
            <person name="Kerrest A."/>
            <person name="Koszul R."/>
            <person name="Lemaire M."/>
            <person name="Lesur I."/>
            <person name="Ma L."/>
            <person name="Muller H."/>
            <person name="Nicaud J.M."/>
            <person name="Nikolski M."/>
            <person name="Oztas S."/>
            <person name="Ozier-Kalogeropoulos O."/>
            <person name="Pellenz S."/>
            <person name="Potier S."/>
            <person name="Richard G.F."/>
            <person name="Straub M.L."/>
            <person name="Suleau A."/>
            <person name="Swennene D."/>
            <person name="Tekaia F."/>
            <person name="Wesolowski-Louvel M."/>
            <person name="Westhof E."/>
            <person name="Wirth B."/>
            <person name="Zeniou-Meyer M."/>
            <person name="Zivanovic I."/>
            <person name="Bolotin-Fukuhara M."/>
            <person name="Thierry A."/>
            <person name="Bouchier C."/>
            <person name="Caudron B."/>
            <person name="Scarpelli C."/>
            <person name="Gaillardin C."/>
            <person name="Weissenbach J."/>
            <person name="Wincker P."/>
            <person name="Souciet J.L."/>
        </authorList>
    </citation>
    <scope>NUCLEOTIDE SEQUENCE [LARGE SCALE GENOMIC DNA]</scope>
    <source>
        <strain evidence="2">ATCC 36239 / CBS 767 / BCRC 21394 / JCM 1990 / NBRC 0083 / IGC 2968</strain>
    </source>
</reference>
<dbReference type="AlphaFoldDB" id="Q6BLT0"/>
<name>Q6BLT0_DEBHA</name>
<dbReference type="HOGENOM" id="CLU_2960701_0_0_1"/>
<dbReference type="KEGG" id="dha:DEHA2F10956g"/>
<evidence type="ECO:0000313" key="1">
    <source>
        <dbReference type="EMBL" id="CAG89186.2"/>
    </source>
</evidence>
<evidence type="ECO:0000313" key="2">
    <source>
        <dbReference type="Proteomes" id="UP000000599"/>
    </source>
</evidence>
<protein>
    <submittedName>
        <fullName evidence="1">DEHA2F10956p</fullName>
    </submittedName>
</protein>
<organism evidence="1 2">
    <name type="scientific">Debaryomyces hansenii (strain ATCC 36239 / CBS 767 / BCRC 21394 / JCM 1990 / NBRC 0083 / IGC 2968)</name>
    <name type="common">Yeast</name>
    <name type="synonym">Torulaspora hansenii</name>
    <dbReference type="NCBI Taxonomy" id="284592"/>
    <lineage>
        <taxon>Eukaryota</taxon>
        <taxon>Fungi</taxon>
        <taxon>Dikarya</taxon>
        <taxon>Ascomycota</taxon>
        <taxon>Saccharomycotina</taxon>
        <taxon>Pichiomycetes</taxon>
        <taxon>Debaryomycetaceae</taxon>
        <taxon>Debaryomyces</taxon>
    </lineage>
</organism>
<dbReference type="GeneID" id="2903581"/>
<dbReference type="VEuPathDB" id="FungiDB:DEHA2F10956g"/>
<dbReference type="EMBL" id="CR382138">
    <property type="protein sequence ID" value="CAG89186.2"/>
    <property type="molecule type" value="Genomic_DNA"/>
</dbReference>
<sequence>MLKFLYPELRSLEQPSASGIIPELITQEKPRNFVLNNCMAKKICRCSSRCLRLQFTYSL</sequence>
<gene>
    <name evidence="1" type="ordered locus">DEHA2F10956g</name>
</gene>
<proteinExistence type="predicted"/>